<dbReference type="Proteomes" id="UP001207830">
    <property type="component" value="Unassembled WGS sequence"/>
</dbReference>
<evidence type="ECO:0000259" key="1">
    <source>
        <dbReference type="Pfam" id="PF01370"/>
    </source>
</evidence>
<dbReference type="Pfam" id="PF01370">
    <property type="entry name" value="Epimerase"/>
    <property type="match status" value="1"/>
</dbReference>
<dbReference type="Gene3D" id="3.40.50.720">
    <property type="entry name" value="NAD(P)-binding Rossmann-like Domain"/>
    <property type="match status" value="1"/>
</dbReference>
<dbReference type="CDD" id="cd05232">
    <property type="entry name" value="UDP_G4E_4_SDR_e"/>
    <property type="match status" value="1"/>
</dbReference>
<gene>
    <name evidence="2" type="ORF">NQF78_15455</name>
</gene>
<evidence type="ECO:0000313" key="2">
    <source>
        <dbReference type="EMBL" id="MCY0109716.1"/>
    </source>
</evidence>
<feature type="domain" description="NAD-dependent epimerase/dehydratase" evidence="1">
    <location>
        <begin position="7"/>
        <end position="228"/>
    </location>
</feature>
<keyword evidence="3" id="KW-1185">Reference proteome</keyword>
<dbReference type="PANTHER" id="PTHR48079:SF6">
    <property type="entry name" value="NAD(P)-BINDING DOMAIN-CONTAINING PROTEIN-RELATED"/>
    <property type="match status" value="1"/>
</dbReference>
<name>A0ABT3YW28_9PSED</name>
<reference evidence="2 3" key="1">
    <citation type="submission" date="2022-07" db="EMBL/GenBank/DDBJ databases">
        <title>Characterization of plant growth promoting rhizobacteria (PGPR) for use as bioinoculants in agriculture.</title>
        <authorList>
            <person name="Hassen A.I."/>
            <person name="Pierneef R."/>
        </authorList>
    </citation>
    <scope>NUCLEOTIDE SEQUENCE [LARGE SCALE GENOMIC DNA]</scope>
    <source>
        <strain evidence="2 3">SARCC-3054</strain>
    </source>
</reference>
<comment type="caution">
    <text evidence="2">The sequence shown here is derived from an EMBL/GenBank/DDBJ whole genome shotgun (WGS) entry which is preliminary data.</text>
</comment>
<proteinExistence type="predicted"/>
<dbReference type="InterPro" id="IPR001509">
    <property type="entry name" value="Epimerase_deHydtase"/>
</dbReference>
<accession>A0ABT3YW28</accession>
<sequence>MSTKTFLVTGGSGFVGRALIKQLAASAQRCVVAPVRHREASLARGVRQVPWAGLGSGEDLTEALQGVDCVIHAAARVHVMNEAVADPLAAFRQVNVEGTLELARQAAAAQVRRFIFISSIKVNGEGTPPGRAYTADDVPAPVDPYGISKYEAEQALLALAGATGMEVVIIRPVLVYGPGVKANFLSMMRWLERGVPLPFGAVDNRRSLVALDNLVDLVLTCTEHPAAANQVFLASDGEDVSTTRLLRSLGVALGRPARLLPVPVGLMRGVARWLGREALSQRLFGSLQVDISKNRQLLNWVPPVTFDRALSLTAQHFLDTRQT</sequence>
<evidence type="ECO:0000313" key="3">
    <source>
        <dbReference type="Proteomes" id="UP001207830"/>
    </source>
</evidence>
<protein>
    <submittedName>
        <fullName evidence="2">SDR family oxidoreductase</fullName>
    </submittedName>
</protein>
<dbReference type="InterPro" id="IPR051783">
    <property type="entry name" value="NAD(P)-dependent_oxidoreduct"/>
</dbReference>
<dbReference type="InterPro" id="IPR036291">
    <property type="entry name" value="NAD(P)-bd_dom_sf"/>
</dbReference>
<dbReference type="SUPFAM" id="SSF51735">
    <property type="entry name" value="NAD(P)-binding Rossmann-fold domains"/>
    <property type="match status" value="1"/>
</dbReference>
<organism evidence="2 3">
    <name type="scientific">Pseudomonas monsensis</name>
    <dbReference type="NCBI Taxonomy" id="2745509"/>
    <lineage>
        <taxon>Bacteria</taxon>
        <taxon>Pseudomonadati</taxon>
        <taxon>Pseudomonadota</taxon>
        <taxon>Gammaproteobacteria</taxon>
        <taxon>Pseudomonadales</taxon>
        <taxon>Pseudomonadaceae</taxon>
        <taxon>Pseudomonas</taxon>
    </lineage>
</organism>
<dbReference type="EMBL" id="JANIGP010000010">
    <property type="protein sequence ID" value="MCY0109716.1"/>
    <property type="molecule type" value="Genomic_DNA"/>
</dbReference>
<dbReference type="RefSeq" id="WP_267803015.1">
    <property type="nucleotide sequence ID" value="NZ_JANIGP010000010.1"/>
</dbReference>
<dbReference type="PANTHER" id="PTHR48079">
    <property type="entry name" value="PROTEIN YEEZ"/>
    <property type="match status" value="1"/>
</dbReference>